<feature type="transmembrane region" description="Helical" evidence="2">
    <location>
        <begin position="280"/>
        <end position="302"/>
    </location>
</feature>
<dbReference type="InterPro" id="IPR011712">
    <property type="entry name" value="Sig_transdc_His_kin_sub3_dim/P"/>
</dbReference>
<dbReference type="Pfam" id="PF13188">
    <property type="entry name" value="PAS_8"/>
    <property type="match status" value="1"/>
</dbReference>
<name>A0A931GVE5_9BACT</name>
<dbReference type="Proteomes" id="UP000628448">
    <property type="component" value="Unassembled WGS sequence"/>
</dbReference>
<accession>A0A931GVE5</accession>
<dbReference type="SMART" id="SM00091">
    <property type="entry name" value="PAS"/>
    <property type="match status" value="9"/>
</dbReference>
<dbReference type="Gene3D" id="3.30.565.10">
    <property type="entry name" value="Histidine kinase-like ATPase, C-terminal domain"/>
    <property type="match status" value="1"/>
</dbReference>
<dbReference type="CDD" id="cd00130">
    <property type="entry name" value="PAS"/>
    <property type="match status" value="8"/>
</dbReference>
<gene>
    <name evidence="5" type="ORF">I5907_15905</name>
</gene>
<dbReference type="InterPro" id="IPR036890">
    <property type="entry name" value="HATPase_C_sf"/>
</dbReference>
<dbReference type="GO" id="GO:0006355">
    <property type="term" value="P:regulation of DNA-templated transcription"/>
    <property type="evidence" value="ECO:0007669"/>
    <property type="project" value="InterPro"/>
</dbReference>
<feature type="domain" description="PAC" evidence="4">
    <location>
        <begin position="268"/>
        <end position="320"/>
    </location>
</feature>
<feature type="domain" description="PAS" evidence="3">
    <location>
        <begin position="193"/>
        <end position="264"/>
    </location>
</feature>
<feature type="domain" description="PAC" evidence="4">
    <location>
        <begin position="142"/>
        <end position="192"/>
    </location>
</feature>
<dbReference type="InterPro" id="IPR013767">
    <property type="entry name" value="PAS_fold"/>
</dbReference>
<feature type="domain" description="PAS" evidence="3">
    <location>
        <begin position="65"/>
        <end position="117"/>
    </location>
</feature>
<dbReference type="SUPFAM" id="SSF55785">
    <property type="entry name" value="PYP-like sensor domain (PAS domain)"/>
    <property type="match status" value="9"/>
</dbReference>
<dbReference type="Gene3D" id="3.30.450.20">
    <property type="entry name" value="PAS domain"/>
    <property type="match status" value="9"/>
</dbReference>
<sequence length="1423" mass="161905">MAKSRRCAFILLLIAMAISISGVIIPGSFQSFQPVAFIIWLTVASFLFFNWLQKLQVFQTTHTAAALLFRELFETAPDAMIAVNEAGSIVMVNNQTAKLFGYAGNELINQPVEILIPASLRFVHEQHVKNYGHAPKVRYMGAGLELEALKKNGTTFPVEISLSPVNAGDKRLFAVSVRDITERKIAETALKKSEKNFQLLVGGVKEYAIFLLDKEGKIASWNEGAALIKGYTAEEVIGKRIDIFYTPKELEENEPVINLTTAREKGHFEKEGWRKRKDGAVFFANVVITALYDDNGAFYGYAKITKDITEKRRVQEQLENLHRQIELTNDGIYILNADRLITSWNRGAELIYGFTSQEAIGKNSNELLETDLSPEAIQEALARLNEEGYWRSVLKRKRKDGREIYVRTSNTVIRNAQHDITGYVAVNIDITKQVQLRKQVDHLASIVENSSEAVFSRDKEHRILSWNRGAEKMFGYSKEEVLGKTTVEIGFLPFSMADIKKVEQQIISDNHWEAEVYYKAKDGTGFFGAVTGNCTRNDNGDIASFTFMVKDITARKRLEDFLKNANEQLEAKVEERTFELYKSEKRFRALIEHNNDMIAMVDADFKVVYLSPSCDRITGWSREELVRRSVIKLLHPEDKLRANEAFMQIMANPGKAVALSLRILQKGDYYLWLQGTAVNMLHDEALQSIVFNLRDVTETINAQKKLERNERRFRSLIENSADAFTLFDKDLKIVYRSASALRITGWNGDEPALSNVLANLHADDQERAAMVMQEMLQKPDEVFQVSIRYLHKNGHYLHVEGALVNKLTDEDIRAVVFNFRDVTDRVMAEQKLVSNEKRFRSLIENSHEFIGLLDESFQLVYRSPTAEKITGWSNEELSSVISGNLHPDDKQAFIDAILAVRETPGKSLNILVRTLHKNGHYIWLDAVITNLLENPDVRGLLFNIRDVSEKIKAEEKIHASEIRFRSLIEHSAEGISLIDEQMRVLYRSPTGERMLAGSDPKTTMMHVFPDDLEKIRMAFTQAMAKPAQPAAFLVRYMLPDESFYWMEGTFTNLLHVEGVNAVVTNYRDVSDKVIATQEIVKERDFSESIINSLPAIFFIHRPGGAIIRWNRNLEDVTGFDAAELMLMTPTDLFAVEDRGYIKEKMAEVMRNGHASAQRNLLTKEHKRIPYFFSVTTISYLNEQCPVVVAVDFTERLLIQNEIEQTTEKLRQLTAHLQSVREEERKRIGREIHDELGQQLTAIKMDIAWIDRKTTDASPVKGKIKNIIQLLDQSNRSVRRILNELRSNILDMYGIVDALDWLGNQFTTLTKVKLTFHKPATTINTTEAVTTCLFRIYQEALNNIAKYAKAKHVVTWLTDENGTITLTVSDDGVGFEHNQMPANDKFGMLGMRERVLSLGGEFIVKLPGKGVTIKAILPNIVQPV</sequence>
<dbReference type="InterPro" id="IPR000014">
    <property type="entry name" value="PAS"/>
</dbReference>
<dbReference type="RefSeq" id="WP_196991796.1">
    <property type="nucleotide sequence ID" value="NZ_JADWYR010000002.1"/>
</dbReference>
<dbReference type="InterPro" id="IPR000700">
    <property type="entry name" value="PAS-assoc_C"/>
</dbReference>
<keyword evidence="2" id="KW-0472">Membrane</keyword>
<protein>
    <submittedName>
        <fullName evidence="5">PAS domain S-box protein</fullName>
    </submittedName>
</protein>
<dbReference type="PANTHER" id="PTHR44757">
    <property type="entry name" value="DIGUANYLATE CYCLASE DGCP"/>
    <property type="match status" value="1"/>
</dbReference>
<dbReference type="NCBIfam" id="TIGR00229">
    <property type="entry name" value="sensory_box"/>
    <property type="match status" value="9"/>
</dbReference>
<feature type="domain" description="PAS" evidence="3">
    <location>
        <begin position="835"/>
        <end position="904"/>
    </location>
</feature>
<feature type="domain" description="PAC" evidence="4">
    <location>
        <begin position="512"/>
        <end position="564"/>
    </location>
</feature>
<evidence type="ECO:0000313" key="5">
    <source>
        <dbReference type="EMBL" id="MBG9377726.1"/>
    </source>
</evidence>
<dbReference type="PANTHER" id="PTHR44757:SF2">
    <property type="entry name" value="BIOFILM ARCHITECTURE MAINTENANCE PROTEIN MBAA"/>
    <property type="match status" value="1"/>
</dbReference>
<dbReference type="EMBL" id="JADWYR010000002">
    <property type="protein sequence ID" value="MBG9377726.1"/>
    <property type="molecule type" value="Genomic_DNA"/>
</dbReference>
<dbReference type="GO" id="GO:0000155">
    <property type="term" value="F:phosphorelay sensor kinase activity"/>
    <property type="evidence" value="ECO:0007669"/>
    <property type="project" value="InterPro"/>
</dbReference>
<dbReference type="Pfam" id="PF13426">
    <property type="entry name" value="PAS_9"/>
    <property type="match status" value="2"/>
</dbReference>
<evidence type="ECO:0000259" key="3">
    <source>
        <dbReference type="PROSITE" id="PS50112"/>
    </source>
</evidence>
<dbReference type="Pfam" id="PF02518">
    <property type="entry name" value="HATPase_c"/>
    <property type="match status" value="1"/>
</dbReference>
<dbReference type="Pfam" id="PF07730">
    <property type="entry name" value="HisKA_3"/>
    <property type="match status" value="1"/>
</dbReference>
<feature type="domain" description="PAS" evidence="3">
    <location>
        <begin position="583"/>
        <end position="653"/>
    </location>
</feature>
<dbReference type="Gene3D" id="1.20.5.1930">
    <property type="match status" value="1"/>
</dbReference>
<proteinExistence type="predicted"/>
<dbReference type="SUPFAM" id="SSF55874">
    <property type="entry name" value="ATPase domain of HSP90 chaperone/DNA topoisomerase II/histidine kinase"/>
    <property type="match status" value="1"/>
</dbReference>
<evidence type="ECO:0000313" key="6">
    <source>
        <dbReference type="Proteomes" id="UP000628448"/>
    </source>
</evidence>
<comment type="caution">
    <text evidence="5">The sequence shown here is derived from an EMBL/GenBank/DDBJ whole genome shotgun (WGS) entry which is preliminary data.</text>
</comment>
<dbReference type="SMART" id="SM00086">
    <property type="entry name" value="PAC"/>
    <property type="match status" value="7"/>
</dbReference>
<evidence type="ECO:0000256" key="1">
    <source>
        <dbReference type="SAM" id="Coils"/>
    </source>
</evidence>
<feature type="domain" description="PAS" evidence="3">
    <location>
        <begin position="317"/>
        <end position="375"/>
    </location>
</feature>
<feature type="domain" description="PAS" evidence="3">
    <location>
        <begin position="709"/>
        <end position="779"/>
    </location>
</feature>
<dbReference type="PROSITE" id="PS50112">
    <property type="entry name" value="PAS"/>
    <property type="match status" value="8"/>
</dbReference>
<dbReference type="InterPro" id="IPR003594">
    <property type="entry name" value="HATPase_dom"/>
</dbReference>
<dbReference type="PROSITE" id="PS50113">
    <property type="entry name" value="PAC"/>
    <property type="match status" value="5"/>
</dbReference>
<feature type="domain" description="PAC" evidence="4">
    <location>
        <begin position="908"/>
        <end position="959"/>
    </location>
</feature>
<feature type="domain" description="PAS" evidence="3">
    <location>
        <begin position="1082"/>
        <end position="1152"/>
    </location>
</feature>
<keyword evidence="2" id="KW-0812">Transmembrane</keyword>
<keyword evidence="1" id="KW-0175">Coiled coil</keyword>
<dbReference type="InterPro" id="IPR052155">
    <property type="entry name" value="Biofilm_reg_signaling"/>
</dbReference>
<organism evidence="5 6">
    <name type="scientific">Panacibacter microcysteis</name>
    <dbReference type="NCBI Taxonomy" id="2793269"/>
    <lineage>
        <taxon>Bacteria</taxon>
        <taxon>Pseudomonadati</taxon>
        <taxon>Bacteroidota</taxon>
        <taxon>Chitinophagia</taxon>
        <taxon>Chitinophagales</taxon>
        <taxon>Chitinophagaceae</taxon>
        <taxon>Panacibacter</taxon>
    </lineage>
</organism>
<keyword evidence="6" id="KW-1185">Reference proteome</keyword>
<dbReference type="GO" id="GO:0016020">
    <property type="term" value="C:membrane"/>
    <property type="evidence" value="ECO:0007669"/>
    <property type="project" value="InterPro"/>
</dbReference>
<feature type="domain" description="PAC" evidence="4">
    <location>
        <begin position="390"/>
        <end position="442"/>
    </location>
</feature>
<keyword evidence="2" id="KW-1133">Transmembrane helix</keyword>
<dbReference type="InterPro" id="IPR035965">
    <property type="entry name" value="PAS-like_dom_sf"/>
</dbReference>
<dbReference type="Pfam" id="PF00989">
    <property type="entry name" value="PAS"/>
    <property type="match status" value="6"/>
</dbReference>
<feature type="coiled-coil region" evidence="1">
    <location>
        <begin position="304"/>
        <end position="331"/>
    </location>
</feature>
<evidence type="ECO:0000256" key="2">
    <source>
        <dbReference type="SAM" id="Phobius"/>
    </source>
</evidence>
<evidence type="ECO:0000259" key="4">
    <source>
        <dbReference type="PROSITE" id="PS50113"/>
    </source>
</evidence>
<dbReference type="GO" id="GO:0046983">
    <property type="term" value="F:protein dimerization activity"/>
    <property type="evidence" value="ECO:0007669"/>
    <property type="project" value="InterPro"/>
</dbReference>
<reference evidence="5" key="1">
    <citation type="submission" date="2020-11" db="EMBL/GenBank/DDBJ databases">
        <title>Bacterial whole genome sequence for Panacibacter sp. DH6.</title>
        <authorList>
            <person name="Le V."/>
            <person name="Ko S."/>
            <person name="Ahn C.-Y."/>
            <person name="Oh H.-M."/>
        </authorList>
    </citation>
    <scope>NUCLEOTIDE SEQUENCE</scope>
    <source>
        <strain evidence="5">DH6</strain>
    </source>
</reference>
<feature type="transmembrane region" description="Helical" evidence="2">
    <location>
        <begin position="32"/>
        <end position="52"/>
    </location>
</feature>
<dbReference type="CDD" id="cd16917">
    <property type="entry name" value="HATPase_UhpB-NarQ-NarX-like"/>
    <property type="match status" value="1"/>
</dbReference>
<feature type="domain" description="PAS" evidence="3">
    <location>
        <begin position="439"/>
        <end position="510"/>
    </location>
</feature>
<dbReference type="InterPro" id="IPR001610">
    <property type="entry name" value="PAC"/>
</dbReference>